<feature type="region of interest" description="Disordered" evidence="1">
    <location>
        <begin position="237"/>
        <end position="314"/>
    </location>
</feature>
<protein>
    <recommendedName>
        <fullName evidence="2">DNA/RNA-binding protein Alba-like domain-containing protein</fullName>
    </recommendedName>
</protein>
<proteinExistence type="predicted"/>
<organism evidence="3 4">
    <name type="scientific">Scytalidium lignicola</name>
    <name type="common">Hyphomycete</name>
    <dbReference type="NCBI Taxonomy" id="5539"/>
    <lineage>
        <taxon>Eukaryota</taxon>
        <taxon>Fungi</taxon>
        <taxon>Dikarya</taxon>
        <taxon>Ascomycota</taxon>
        <taxon>Pezizomycotina</taxon>
        <taxon>Leotiomycetes</taxon>
        <taxon>Leotiomycetes incertae sedis</taxon>
        <taxon>Scytalidium</taxon>
    </lineage>
</organism>
<dbReference type="OrthoDB" id="424402at2759"/>
<name>A0A3E2H8F5_SCYLI</name>
<reference evidence="3 4" key="1">
    <citation type="submission" date="2018-05" db="EMBL/GenBank/DDBJ databases">
        <title>Draft genome sequence of Scytalidium lignicola DSM 105466, a ubiquitous saprotrophic fungus.</title>
        <authorList>
            <person name="Buettner E."/>
            <person name="Gebauer A.M."/>
            <person name="Hofrichter M."/>
            <person name="Liers C."/>
            <person name="Kellner H."/>
        </authorList>
    </citation>
    <scope>NUCLEOTIDE SEQUENCE [LARGE SCALE GENOMIC DNA]</scope>
    <source>
        <strain evidence="3 4">DSM 105466</strain>
    </source>
</reference>
<dbReference type="Proteomes" id="UP000258309">
    <property type="component" value="Unassembled WGS sequence"/>
</dbReference>
<evidence type="ECO:0000256" key="1">
    <source>
        <dbReference type="SAM" id="MobiDB-lite"/>
    </source>
</evidence>
<dbReference type="GO" id="GO:0003676">
    <property type="term" value="F:nucleic acid binding"/>
    <property type="evidence" value="ECO:0007669"/>
    <property type="project" value="InterPro"/>
</dbReference>
<dbReference type="InterPro" id="IPR002775">
    <property type="entry name" value="DNA/RNA-bd_Alba-like"/>
</dbReference>
<dbReference type="EMBL" id="NCSJ02000121">
    <property type="protein sequence ID" value="RFU29679.1"/>
    <property type="molecule type" value="Genomic_DNA"/>
</dbReference>
<evidence type="ECO:0000313" key="3">
    <source>
        <dbReference type="EMBL" id="RFU29679.1"/>
    </source>
</evidence>
<feature type="compositionally biased region" description="Low complexity" evidence="1">
    <location>
        <begin position="38"/>
        <end position="53"/>
    </location>
</feature>
<comment type="caution">
    <text evidence="3">The sequence shown here is derived from an EMBL/GenBank/DDBJ whole genome shotgun (WGS) entry which is preliminary data.</text>
</comment>
<dbReference type="OMA" id="MASTKEC"/>
<sequence>MASTKECAQRGGQRGTSAKKRAKKLLREQGISPVNNQATATPPTAASSDPTLSNQNAAVDSFQPATELDDTYDVIPKHIISSNKIQKKVNACLEDLSTFPIVPPAKPQVVMLYAKAADAAKLISIAEIVKRCIADNGGKWFQYNKVVGKRVAGGSREKFKGVKVKNSDSMDVDVEGTGVDEGMEEEGEEQEEGEESNTFETMQTPFERALENKEKYRIIPVMTIYLSRVRIDKLRKAYGQQQDDSQKCRPKPVIKPSLSPQSDGFRSPMVREERIDHGDHGNEGEEEGGDEGWTVTEVQHANGEGAEDDGEVEP</sequence>
<keyword evidence="4" id="KW-1185">Reference proteome</keyword>
<feature type="compositionally biased region" description="Basic and acidic residues" evidence="1">
    <location>
        <begin position="269"/>
        <end position="283"/>
    </location>
</feature>
<feature type="non-terminal residue" evidence="3">
    <location>
        <position position="314"/>
    </location>
</feature>
<feature type="region of interest" description="Disordered" evidence="1">
    <location>
        <begin position="1"/>
        <end position="55"/>
    </location>
</feature>
<feature type="domain" description="DNA/RNA-binding protein Alba-like" evidence="2">
    <location>
        <begin position="80"/>
        <end position="146"/>
    </location>
</feature>
<dbReference type="AlphaFoldDB" id="A0A3E2H8F5"/>
<evidence type="ECO:0000313" key="4">
    <source>
        <dbReference type="Proteomes" id="UP000258309"/>
    </source>
</evidence>
<gene>
    <name evidence="3" type="ORF">B7463_g6672</name>
</gene>
<dbReference type="Pfam" id="PF01918">
    <property type="entry name" value="Alba"/>
    <property type="match status" value="1"/>
</dbReference>
<feature type="compositionally biased region" description="Acidic residues" evidence="1">
    <location>
        <begin position="305"/>
        <end position="314"/>
    </location>
</feature>
<feature type="region of interest" description="Disordered" evidence="1">
    <location>
        <begin position="170"/>
        <end position="203"/>
    </location>
</feature>
<evidence type="ECO:0000259" key="2">
    <source>
        <dbReference type="Pfam" id="PF01918"/>
    </source>
</evidence>
<accession>A0A3E2H8F5</accession>
<feature type="non-terminal residue" evidence="3">
    <location>
        <position position="1"/>
    </location>
</feature>
<feature type="compositionally biased region" description="Acidic residues" evidence="1">
    <location>
        <begin position="181"/>
        <end position="197"/>
    </location>
</feature>